<dbReference type="Proteomes" id="UP001292094">
    <property type="component" value="Unassembled WGS sequence"/>
</dbReference>
<proteinExistence type="predicted"/>
<reference evidence="1" key="1">
    <citation type="submission" date="2023-11" db="EMBL/GenBank/DDBJ databases">
        <title>Genome assemblies of two species of porcelain crab, Petrolisthes cinctipes and Petrolisthes manimaculis (Anomura: Porcellanidae).</title>
        <authorList>
            <person name="Angst P."/>
        </authorList>
    </citation>
    <scope>NUCLEOTIDE SEQUENCE</scope>
    <source>
        <strain evidence="1">PB745_02</strain>
        <tissue evidence="1">Gill</tissue>
    </source>
</reference>
<evidence type="ECO:0000313" key="1">
    <source>
        <dbReference type="EMBL" id="KAK4301037.1"/>
    </source>
</evidence>
<comment type="caution">
    <text evidence="1">The sequence shown here is derived from an EMBL/GenBank/DDBJ whole genome shotgun (WGS) entry which is preliminary data.</text>
</comment>
<dbReference type="EMBL" id="JAWZYT010002936">
    <property type="protein sequence ID" value="KAK4301037.1"/>
    <property type="molecule type" value="Genomic_DNA"/>
</dbReference>
<organism evidence="1 2">
    <name type="scientific">Petrolisthes manimaculis</name>
    <dbReference type="NCBI Taxonomy" id="1843537"/>
    <lineage>
        <taxon>Eukaryota</taxon>
        <taxon>Metazoa</taxon>
        <taxon>Ecdysozoa</taxon>
        <taxon>Arthropoda</taxon>
        <taxon>Crustacea</taxon>
        <taxon>Multicrustacea</taxon>
        <taxon>Malacostraca</taxon>
        <taxon>Eumalacostraca</taxon>
        <taxon>Eucarida</taxon>
        <taxon>Decapoda</taxon>
        <taxon>Pleocyemata</taxon>
        <taxon>Anomura</taxon>
        <taxon>Galatheoidea</taxon>
        <taxon>Porcellanidae</taxon>
        <taxon>Petrolisthes</taxon>
    </lineage>
</organism>
<gene>
    <name evidence="1" type="ORF">Pmani_026794</name>
</gene>
<name>A0AAE1TX33_9EUCA</name>
<keyword evidence="2" id="KW-1185">Reference proteome</keyword>
<accession>A0AAE1TX33</accession>
<dbReference type="AlphaFoldDB" id="A0AAE1TX33"/>
<evidence type="ECO:0000313" key="2">
    <source>
        <dbReference type="Proteomes" id="UP001292094"/>
    </source>
</evidence>
<protein>
    <submittedName>
        <fullName evidence="1">Uncharacterized protein</fullName>
    </submittedName>
</protein>
<sequence>MPRGVEVSPALVSVAPLDAGGPQHCQSRCGSECPGGCVVVVEDDGDEDGGVEQCCDEVCVGGCHRPHDPNRLSRL</sequence>